<proteinExistence type="inferred from homology"/>
<dbReference type="GO" id="GO:0004089">
    <property type="term" value="F:carbonate dehydratase activity"/>
    <property type="evidence" value="ECO:0007669"/>
    <property type="project" value="UniProtKB-UniRule"/>
</dbReference>
<evidence type="ECO:0000313" key="9">
    <source>
        <dbReference type="EMBL" id="SPO34718.1"/>
    </source>
</evidence>
<feature type="binding site" evidence="7">
    <location>
        <position position="180"/>
    </location>
    <ligand>
        <name>Zn(2+)</name>
        <dbReference type="ChEBI" id="CHEBI:29105"/>
    </ligand>
</feature>
<dbReference type="Pfam" id="PF00484">
    <property type="entry name" value="Pro_CA"/>
    <property type="match status" value="1"/>
</dbReference>
<dbReference type="GO" id="GO:0008270">
    <property type="term" value="F:zinc ion binding"/>
    <property type="evidence" value="ECO:0007669"/>
    <property type="project" value="UniProtKB-UniRule"/>
</dbReference>
<evidence type="ECO:0000256" key="2">
    <source>
        <dbReference type="ARBA" id="ARBA00012925"/>
    </source>
</evidence>
<evidence type="ECO:0000256" key="6">
    <source>
        <dbReference type="ARBA" id="ARBA00048348"/>
    </source>
</evidence>
<dbReference type="GO" id="GO:0015976">
    <property type="term" value="P:carbon utilization"/>
    <property type="evidence" value="ECO:0007669"/>
    <property type="project" value="InterPro"/>
</dbReference>
<keyword evidence="3 7" id="KW-0479">Metal-binding</keyword>
<comment type="function">
    <text evidence="8">Reversible hydration of carbon dioxide.</text>
</comment>
<dbReference type="InterPro" id="IPR036874">
    <property type="entry name" value="Carbonic_anhydrase_sf"/>
</dbReference>
<comment type="catalytic activity">
    <reaction evidence="6 8">
        <text>hydrogencarbonate + H(+) = CO2 + H2O</text>
        <dbReference type="Rhea" id="RHEA:10748"/>
        <dbReference type="ChEBI" id="CHEBI:15377"/>
        <dbReference type="ChEBI" id="CHEBI:15378"/>
        <dbReference type="ChEBI" id="CHEBI:16526"/>
        <dbReference type="ChEBI" id="CHEBI:17544"/>
        <dbReference type="EC" id="4.2.1.1"/>
    </reaction>
</comment>
<dbReference type="GO" id="GO:0034599">
    <property type="term" value="P:cellular response to oxidative stress"/>
    <property type="evidence" value="ECO:0007669"/>
    <property type="project" value="TreeGrafter"/>
</dbReference>
<organism evidence="9 10">
    <name type="scientific">Pseudozyma flocculosa</name>
    <dbReference type="NCBI Taxonomy" id="84751"/>
    <lineage>
        <taxon>Eukaryota</taxon>
        <taxon>Fungi</taxon>
        <taxon>Dikarya</taxon>
        <taxon>Basidiomycota</taxon>
        <taxon>Ustilaginomycotina</taxon>
        <taxon>Ustilaginomycetes</taxon>
        <taxon>Ustilaginales</taxon>
        <taxon>Ustilaginaceae</taxon>
        <taxon>Pseudozyma</taxon>
    </lineage>
</organism>
<reference evidence="9 10" key="1">
    <citation type="submission" date="2018-03" db="EMBL/GenBank/DDBJ databases">
        <authorList>
            <person name="Guldener U."/>
        </authorList>
    </citation>
    <scope>NUCLEOTIDE SEQUENCE [LARGE SCALE GENOMIC DNA]</scope>
    <source>
        <strain evidence="9 10">DAOM196992</strain>
    </source>
</reference>
<dbReference type="EMBL" id="OOIP01000001">
    <property type="protein sequence ID" value="SPO34718.1"/>
    <property type="molecule type" value="Genomic_DNA"/>
</dbReference>
<feature type="binding site" evidence="7">
    <location>
        <position position="126"/>
    </location>
    <ligand>
        <name>Zn(2+)</name>
        <dbReference type="ChEBI" id="CHEBI:29105"/>
    </ligand>
</feature>
<dbReference type="SMART" id="SM00947">
    <property type="entry name" value="Pro_CA"/>
    <property type="match status" value="1"/>
</dbReference>
<keyword evidence="5 8" id="KW-0456">Lyase</keyword>
<dbReference type="AlphaFoldDB" id="A0A5C3ER86"/>
<dbReference type="SUPFAM" id="SSF53056">
    <property type="entry name" value="beta-carbonic anhydrase, cab"/>
    <property type="match status" value="1"/>
</dbReference>
<evidence type="ECO:0000256" key="3">
    <source>
        <dbReference type="ARBA" id="ARBA00022723"/>
    </source>
</evidence>
<feature type="binding site" evidence="7">
    <location>
        <position position="124"/>
    </location>
    <ligand>
        <name>Zn(2+)</name>
        <dbReference type="ChEBI" id="CHEBI:29105"/>
    </ligand>
</feature>
<evidence type="ECO:0000256" key="7">
    <source>
        <dbReference type="PIRSR" id="PIRSR601765-1"/>
    </source>
</evidence>
<protein>
    <recommendedName>
        <fullName evidence="2 8">Carbonic anhydrase</fullName>
        <ecNumber evidence="2 8">4.2.1.1</ecNumber>
    </recommendedName>
    <alternativeName>
        <fullName evidence="8">Carbonate dehydratase</fullName>
    </alternativeName>
</protein>
<evidence type="ECO:0000256" key="8">
    <source>
        <dbReference type="RuleBase" id="RU003956"/>
    </source>
</evidence>
<gene>
    <name evidence="9" type="ORF">PSFLO_00189</name>
</gene>
<sequence>MTRLAAYPLRSLPVHTSIRPSLALARPSHLLRVAPAAAAAAAVVSLQPPRQQPLSTTAVASRPYREPRFTKLFQLYSQRNDEDAMVQHLLERNVAWSSKTKETRPALLEELSKSQSPKVLWVGCADSRIPESVICGADPGEIFVTRNIANQFRPDDDNANSVLEFAVQALGVEHVVVVGHTSCGGVIAAINGSSNGPPPDEAAATPLFRHLTPLTKLAYRVAQANPGVTGAELNALVTRESVREQVDNVVKSATIQSNWKEETSPLSGKVMKKVQVHGWLYDLAAGQLKDLNLTRTANA</sequence>
<keyword evidence="4 7" id="KW-0862">Zinc</keyword>
<evidence type="ECO:0000256" key="1">
    <source>
        <dbReference type="ARBA" id="ARBA00006217"/>
    </source>
</evidence>
<dbReference type="PANTHER" id="PTHR11002">
    <property type="entry name" value="CARBONIC ANHYDRASE"/>
    <property type="match status" value="1"/>
</dbReference>
<comment type="cofactor">
    <cofactor evidence="7">
        <name>Zn(2+)</name>
        <dbReference type="ChEBI" id="CHEBI:29105"/>
    </cofactor>
    <text evidence="7">Binds 1 zinc ion per subunit.</text>
</comment>
<accession>A0A5C3ER86</accession>
<dbReference type="Gene3D" id="3.40.1050.10">
    <property type="entry name" value="Carbonic anhydrase"/>
    <property type="match status" value="1"/>
</dbReference>
<dbReference type="GO" id="GO:0071244">
    <property type="term" value="P:cellular response to carbon dioxide"/>
    <property type="evidence" value="ECO:0007669"/>
    <property type="project" value="TreeGrafter"/>
</dbReference>
<evidence type="ECO:0000313" key="10">
    <source>
        <dbReference type="Proteomes" id="UP000323386"/>
    </source>
</evidence>
<dbReference type="Proteomes" id="UP000323386">
    <property type="component" value="Unassembled WGS sequence"/>
</dbReference>
<dbReference type="OrthoDB" id="10248475at2759"/>
<dbReference type="InterPro" id="IPR001765">
    <property type="entry name" value="Carbonic_anhydrase"/>
</dbReference>
<evidence type="ECO:0000256" key="5">
    <source>
        <dbReference type="ARBA" id="ARBA00023239"/>
    </source>
</evidence>
<dbReference type="PANTHER" id="PTHR11002:SF76">
    <property type="entry name" value="CARBONIC ANHYDRASE"/>
    <property type="match status" value="1"/>
</dbReference>
<dbReference type="PROSITE" id="PS00705">
    <property type="entry name" value="PROK_CO2_ANHYDRASE_2"/>
    <property type="match status" value="1"/>
</dbReference>
<keyword evidence="10" id="KW-1185">Reference proteome</keyword>
<dbReference type="InterPro" id="IPR015892">
    <property type="entry name" value="Carbonic_anhydrase_CS"/>
</dbReference>
<comment type="similarity">
    <text evidence="1 8">Belongs to the beta-class carbonic anhydrase family.</text>
</comment>
<name>A0A5C3ER86_9BASI</name>
<dbReference type="EC" id="4.2.1.1" evidence="2 8"/>
<evidence type="ECO:0000256" key="4">
    <source>
        <dbReference type="ARBA" id="ARBA00022833"/>
    </source>
</evidence>
<feature type="binding site" evidence="7">
    <location>
        <position position="183"/>
    </location>
    <ligand>
        <name>Zn(2+)</name>
        <dbReference type="ChEBI" id="CHEBI:29105"/>
    </ligand>
</feature>